<evidence type="ECO:0000313" key="5">
    <source>
        <dbReference type="Proteomes" id="UP000267096"/>
    </source>
</evidence>
<dbReference type="InterPro" id="IPR036163">
    <property type="entry name" value="HMA_dom_sf"/>
</dbReference>
<evidence type="ECO:0000313" key="6">
    <source>
        <dbReference type="WBParaSite" id="ASIM_0002138301-mRNA-1"/>
    </source>
</evidence>
<dbReference type="PANTHER" id="PTHR46594:SF4">
    <property type="entry name" value="P-TYPE CATION-TRANSPORTING ATPASE"/>
    <property type="match status" value="1"/>
</dbReference>
<accession>A0A0M3KK54</accession>
<gene>
    <name evidence="4" type="ORF">ASIM_LOCUS20752</name>
</gene>
<dbReference type="GO" id="GO:0046872">
    <property type="term" value="F:metal ion binding"/>
    <property type="evidence" value="ECO:0007669"/>
    <property type="project" value="UniProtKB-KW"/>
</dbReference>
<keyword evidence="5" id="KW-1185">Reference proteome</keyword>
<dbReference type="InterPro" id="IPR006121">
    <property type="entry name" value="HMA_dom"/>
</dbReference>
<feature type="domain" description="HMA" evidence="3">
    <location>
        <begin position="80"/>
        <end position="121"/>
    </location>
</feature>
<keyword evidence="2" id="KW-0186">Copper</keyword>
<dbReference type="OrthoDB" id="432719at2759"/>
<reference evidence="6" key="1">
    <citation type="submission" date="2017-02" db="UniProtKB">
        <authorList>
            <consortium name="WormBaseParasite"/>
        </authorList>
    </citation>
    <scope>IDENTIFICATION</scope>
</reference>
<keyword evidence="2" id="KW-0187">Copper transport</keyword>
<dbReference type="Gene3D" id="3.30.70.100">
    <property type="match status" value="2"/>
</dbReference>
<dbReference type="AlphaFoldDB" id="A0A0M3KK54"/>
<organism evidence="6">
    <name type="scientific">Anisakis simplex</name>
    <name type="common">Herring worm</name>
    <dbReference type="NCBI Taxonomy" id="6269"/>
    <lineage>
        <taxon>Eukaryota</taxon>
        <taxon>Metazoa</taxon>
        <taxon>Ecdysozoa</taxon>
        <taxon>Nematoda</taxon>
        <taxon>Chromadorea</taxon>
        <taxon>Rhabditida</taxon>
        <taxon>Spirurina</taxon>
        <taxon>Ascaridomorpha</taxon>
        <taxon>Ascaridoidea</taxon>
        <taxon>Anisakidae</taxon>
        <taxon>Anisakis</taxon>
        <taxon>Anisakis simplex complex</taxon>
    </lineage>
</organism>
<dbReference type="InterPro" id="IPR017969">
    <property type="entry name" value="Heavy-metal-associated_CS"/>
</dbReference>
<evidence type="ECO:0000259" key="3">
    <source>
        <dbReference type="PROSITE" id="PS50846"/>
    </source>
</evidence>
<dbReference type="SUPFAM" id="SSF55008">
    <property type="entry name" value="HMA, heavy metal-associated domain"/>
    <property type="match status" value="2"/>
</dbReference>
<sequence>MSGNVGVESLLDGSIIHQSTSSLNEYKTAVIDVQGMTCHSCVNNIQDNIRSKDGIKSIVVSLQNCEDNLVSAESDNPKYREAIIDIQGMTCHSCVNNIQDNMSSKDGIQSIVVSLKDCEGV</sequence>
<dbReference type="Proteomes" id="UP000267096">
    <property type="component" value="Unassembled WGS sequence"/>
</dbReference>
<dbReference type="EMBL" id="UYRR01040560">
    <property type="protein sequence ID" value="VDK79363.1"/>
    <property type="molecule type" value="Genomic_DNA"/>
</dbReference>
<name>A0A0M3KK54_ANISI</name>
<reference evidence="4 5" key="2">
    <citation type="submission" date="2018-11" db="EMBL/GenBank/DDBJ databases">
        <authorList>
            <consortium name="Pathogen Informatics"/>
        </authorList>
    </citation>
    <scope>NUCLEOTIDE SEQUENCE [LARGE SCALE GENOMIC DNA]</scope>
</reference>
<evidence type="ECO:0000313" key="4">
    <source>
        <dbReference type="EMBL" id="VDK79363.1"/>
    </source>
</evidence>
<keyword evidence="1" id="KW-0479">Metal-binding</keyword>
<keyword evidence="2" id="KW-0406">Ion transport</keyword>
<dbReference type="GO" id="GO:0006825">
    <property type="term" value="P:copper ion transport"/>
    <property type="evidence" value="ECO:0007669"/>
    <property type="project" value="UniProtKB-KW"/>
</dbReference>
<dbReference type="WBParaSite" id="ASIM_0002138301-mRNA-1">
    <property type="protein sequence ID" value="ASIM_0002138301-mRNA-1"/>
    <property type="gene ID" value="ASIM_0002138301"/>
</dbReference>
<dbReference type="PROSITE" id="PS01047">
    <property type="entry name" value="HMA_1"/>
    <property type="match status" value="1"/>
</dbReference>
<keyword evidence="2" id="KW-0813">Transport</keyword>
<evidence type="ECO:0000256" key="2">
    <source>
        <dbReference type="ARBA" id="ARBA00022796"/>
    </source>
</evidence>
<dbReference type="CDD" id="cd00371">
    <property type="entry name" value="HMA"/>
    <property type="match status" value="2"/>
</dbReference>
<dbReference type="PANTHER" id="PTHR46594">
    <property type="entry name" value="P-TYPE CATION-TRANSPORTING ATPASE"/>
    <property type="match status" value="1"/>
</dbReference>
<dbReference type="Pfam" id="PF00403">
    <property type="entry name" value="HMA"/>
    <property type="match status" value="2"/>
</dbReference>
<protein>
    <submittedName>
        <fullName evidence="6">HMA domain-containing protein</fullName>
    </submittedName>
</protein>
<proteinExistence type="predicted"/>
<dbReference type="PROSITE" id="PS50846">
    <property type="entry name" value="HMA_2"/>
    <property type="match status" value="1"/>
</dbReference>
<evidence type="ECO:0000256" key="1">
    <source>
        <dbReference type="ARBA" id="ARBA00022723"/>
    </source>
</evidence>